<dbReference type="AlphaFoldDB" id="A0A6A5AUM3"/>
<evidence type="ECO:0000256" key="1">
    <source>
        <dbReference type="SAM" id="MobiDB-lite"/>
    </source>
</evidence>
<sequence>MISSHQEKAGFLLVTVEEESTTTSSSFSSRGRDGPPSNTFHHHHSPTIHIEEHHYENKPLLVDEYKHHVHHDLRSSKSIRVELTTHKTNKRQYAVDDQVASSHHHHKHATTSSVPIMKIHVRDEDPTTTREASSSSARVRSTLGKRNLTEFKGDQHHEQHKDQVEVVDENHRVENYDDDHTPSSSSSPRIAFYEISSSSLWQSNLNHPEEQPNHNVFEGGPPPHEIAQHEHEEQPPIAQQENVFQQVISQQQPHFYPPPIVVGYGNNGTLYVQSQNTGRFIPAIVSPKKKKPKTKHPINAELIITKTNVVRIRKKKGQTVVNCDVYVGNRCFHGGWRLQESKWANPFEKLPKPESLEKYREYILSQPKLKQDLIELKGKTLGCFCERHERPCHADVLCELVEELYP</sequence>
<dbReference type="Pfam" id="PF14216">
    <property type="entry name" value="DUF4326"/>
    <property type="match status" value="1"/>
</dbReference>
<dbReference type="VEuPathDB" id="AmoebaDB:FDP41_009609"/>
<dbReference type="VEuPathDB" id="AmoebaDB:NF0050500"/>
<dbReference type="OrthoDB" id="272703at2759"/>
<feature type="domain" description="DUF4326" evidence="2">
    <location>
        <begin position="314"/>
        <end position="399"/>
    </location>
</feature>
<dbReference type="GeneID" id="68116824"/>
<keyword evidence="4" id="KW-1185">Reference proteome</keyword>
<evidence type="ECO:0000259" key="2">
    <source>
        <dbReference type="Pfam" id="PF14216"/>
    </source>
</evidence>
<name>A0A6A5AUM3_NAEFO</name>
<feature type="compositionally biased region" description="Low complexity" evidence="1">
    <location>
        <begin position="20"/>
        <end position="29"/>
    </location>
</feature>
<dbReference type="VEuPathDB" id="AmoebaDB:NfTy_086790"/>
<gene>
    <name evidence="3" type="ORF">FDP41_009609</name>
</gene>
<reference evidence="3 4" key="1">
    <citation type="journal article" date="2019" name="Sci. Rep.">
        <title>Nanopore sequencing improves the draft genome of the human pathogenic amoeba Naegleria fowleri.</title>
        <authorList>
            <person name="Liechti N."/>
            <person name="Schurch N."/>
            <person name="Bruggmann R."/>
            <person name="Wittwer M."/>
        </authorList>
    </citation>
    <scope>NUCLEOTIDE SEQUENCE [LARGE SCALE GENOMIC DNA]</scope>
    <source>
        <strain evidence="3 4">ATCC 30894</strain>
    </source>
</reference>
<feature type="region of interest" description="Disordered" evidence="1">
    <location>
        <begin position="20"/>
        <end position="44"/>
    </location>
</feature>
<organism evidence="3 4">
    <name type="scientific">Naegleria fowleri</name>
    <name type="common">Brain eating amoeba</name>
    <dbReference type="NCBI Taxonomy" id="5763"/>
    <lineage>
        <taxon>Eukaryota</taxon>
        <taxon>Discoba</taxon>
        <taxon>Heterolobosea</taxon>
        <taxon>Tetramitia</taxon>
        <taxon>Eutetramitia</taxon>
        <taxon>Vahlkampfiidae</taxon>
        <taxon>Naegleria</taxon>
    </lineage>
</organism>
<feature type="region of interest" description="Disordered" evidence="1">
    <location>
        <begin position="90"/>
        <end position="166"/>
    </location>
</feature>
<dbReference type="RefSeq" id="XP_044556628.1">
    <property type="nucleotide sequence ID" value="XM_044713585.1"/>
</dbReference>
<protein>
    <recommendedName>
        <fullName evidence="2">DUF4326 domain-containing protein</fullName>
    </recommendedName>
</protein>
<evidence type="ECO:0000313" key="4">
    <source>
        <dbReference type="Proteomes" id="UP000444721"/>
    </source>
</evidence>
<evidence type="ECO:0000313" key="3">
    <source>
        <dbReference type="EMBL" id="KAF0971913.1"/>
    </source>
</evidence>
<accession>A0A6A5AUM3</accession>
<dbReference type="EMBL" id="VFQX01000072">
    <property type="protein sequence ID" value="KAF0971913.1"/>
    <property type="molecule type" value="Genomic_DNA"/>
</dbReference>
<feature type="compositionally biased region" description="Basic and acidic residues" evidence="1">
    <location>
        <begin position="147"/>
        <end position="166"/>
    </location>
</feature>
<proteinExistence type="predicted"/>
<dbReference type="Proteomes" id="UP000444721">
    <property type="component" value="Unassembled WGS sequence"/>
</dbReference>
<comment type="caution">
    <text evidence="3">The sequence shown here is derived from an EMBL/GenBank/DDBJ whole genome shotgun (WGS) entry which is preliminary data.</text>
</comment>
<feature type="compositionally biased region" description="Low complexity" evidence="1">
    <location>
        <begin position="129"/>
        <end position="142"/>
    </location>
</feature>
<dbReference type="InterPro" id="IPR025475">
    <property type="entry name" value="DUF4326"/>
</dbReference>